<organism evidence="1 2">
    <name type="scientific">Portunus trituberculatus</name>
    <name type="common">Swimming crab</name>
    <name type="synonym">Neptunus trituberculatus</name>
    <dbReference type="NCBI Taxonomy" id="210409"/>
    <lineage>
        <taxon>Eukaryota</taxon>
        <taxon>Metazoa</taxon>
        <taxon>Ecdysozoa</taxon>
        <taxon>Arthropoda</taxon>
        <taxon>Crustacea</taxon>
        <taxon>Multicrustacea</taxon>
        <taxon>Malacostraca</taxon>
        <taxon>Eumalacostraca</taxon>
        <taxon>Eucarida</taxon>
        <taxon>Decapoda</taxon>
        <taxon>Pleocyemata</taxon>
        <taxon>Brachyura</taxon>
        <taxon>Eubrachyura</taxon>
        <taxon>Portunoidea</taxon>
        <taxon>Portunidae</taxon>
        <taxon>Portuninae</taxon>
        <taxon>Portunus</taxon>
    </lineage>
</organism>
<evidence type="ECO:0000313" key="2">
    <source>
        <dbReference type="Proteomes" id="UP000324222"/>
    </source>
</evidence>
<evidence type="ECO:0000313" key="1">
    <source>
        <dbReference type="EMBL" id="MPC73237.1"/>
    </source>
</evidence>
<keyword evidence="2" id="KW-1185">Reference proteome</keyword>
<proteinExistence type="predicted"/>
<dbReference type="AlphaFoldDB" id="A0A5B7HVD7"/>
<sequence>MESFEVGFIGALVQAWSGGECQTVLPLCLEFSLRQRHSGDWMCEGLTRPLTSPRTSVRV</sequence>
<protein>
    <submittedName>
        <fullName evidence="1">Uncharacterized protein</fullName>
    </submittedName>
</protein>
<accession>A0A5B7HVD7</accession>
<dbReference type="Proteomes" id="UP000324222">
    <property type="component" value="Unassembled WGS sequence"/>
</dbReference>
<comment type="caution">
    <text evidence="1">The sequence shown here is derived from an EMBL/GenBank/DDBJ whole genome shotgun (WGS) entry which is preliminary data.</text>
</comment>
<name>A0A5B7HVD7_PORTR</name>
<gene>
    <name evidence="1" type="ORF">E2C01_067559</name>
</gene>
<dbReference type="EMBL" id="VSRR010036396">
    <property type="protein sequence ID" value="MPC73237.1"/>
    <property type="molecule type" value="Genomic_DNA"/>
</dbReference>
<reference evidence="1 2" key="1">
    <citation type="submission" date="2019-05" db="EMBL/GenBank/DDBJ databases">
        <title>Another draft genome of Portunus trituberculatus and its Hox gene families provides insights of decapod evolution.</title>
        <authorList>
            <person name="Jeong J.-H."/>
            <person name="Song I."/>
            <person name="Kim S."/>
            <person name="Choi T."/>
            <person name="Kim D."/>
            <person name="Ryu S."/>
            <person name="Kim W."/>
        </authorList>
    </citation>
    <scope>NUCLEOTIDE SEQUENCE [LARGE SCALE GENOMIC DNA]</scope>
    <source>
        <tissue evidence="1">Muscle</tissue>
    </source>
</reference>